<dbReference type="CDD" id="cd00293">
    <property type="entry name" value="USP-like"/>
    <property type="match status" value="2"/>
</dbReference>
<evidence type="ECO:0000313" key="3">
    <source>
        <dbReference type="EMBL" id="OYQ09588.1"/>
    </source>
</evidence>
<dbReference type="Gene3D" id="3.40.50.12370">
    <property type="match status" value="1"/>
</dbReference>
<dbReference type="Pfam" id="PF00582">
    <property type="entry name" value="Usp"/>
    <property type="match status" value="2"/>
</dbReference>
<reference evidence="3 4" key="1">
    <citation type="submission" date="2017-04" db="EMBL/GenBank/DDBJ databases">
        <title>Genome Announcement: Closed genomes of Ralstonia solanacearum strains K60, UW551, and UW700.</title>
        <authorList>
            <person name="Hayes M."/>
            <person name="Macintyre A.M."/>
            <person name="Allen C."/>
        </authorList>
    </citation>
    <scope>NUCLEOTIDE SEQUENCE [LARGE SCALE GENOMIC DNA]</scope>
    <source>
        <strain evidence="3 4">UW25</strain>
    </source>
</reference>
<dbReference type="InterPro" id="IPR006015">
    <property type="entry name" value="Universal_stress_UspA"/>
</dbReference>
<comment type="caution">
    <text evidence="3">The sequence shown here is derived from an EMBL/GenBank/DDBJ whole genome shotgun (WGS) entry which is preliminary data.</text>
</comment>
<name>A0AAP7ZIR7_RALSL</name>
<dbReference type="PANTHER" id="PTHR46268:SF15">
    <property type="entry name" value="UNIVERSAL STRESS PROTEIN HP_0031"/>
    <property type="match status" value="1"/>
</dbReference>
<dbReference type="EMBL" id="NCTK01000002">
    <property type="protein sequence ID" value="OYQ09588.1"/>
    <property type="molecule type" value="Genomic_DNA"/>
</dbReference>
<dbReference type="Proteomes" id="UP000216164">
    <property type="component" value="Unassembled WGS sequence"/>
</dbReference>
<dbReference type="PRINTS" id="PR01438">
    <property type="entry name" value="UNVRSLSTRESS"/>
</dbReference>
<accession>A0AAP7ZIR7</accession>
<dbReference type="SUPFAM" id="SSF52402">
    <property type="entry name" value="Adenine nucleotide alpha hydrolases-like"/>
    <property type="match status" value="2"/>
</dbReference>
<proteinExistence type="inferred from homology"/>
<sequence>MSYTNIMVHLSADERAMHRLQFAANYTLAQDARLIAVFTGAVPNPDWFYMMNGAARILEEDRERRHHLRDAIHARFREAVKALPLETEWRAMEGDPLALVLREAREADLLVIGQRDPDAPQSPVEAQFVETLVLQAGCPVLVLPYTGNFDAAPRRILLAWNGGRESARALHDAIPLMKNAAVHVLQIEGPRPQPWTDGTTVGQAARALKAHGISATVEEASCNDSDILAGEMLLSRAADFNADLLVMGAYGHSRLREWALGGVTRTLLGSMTLPVLMSH</sequence>
<evidence type="ECO:0000313" key="4">
    <source>
        <dbReference type="Proteomes" id="UP000216164"/>
    </source>
</evidence>
<evidence type="ECO:0000259" key="2">
    <source>
        <dbReference type="Pfam" id="PF00582"/>
    </source>
</evidence>
<protein>
    <submittedName>
        <fullName evidence="3">Universal stress protein UspA</fullName>
    </submittedName>
</protein>
<comment type="similarity">
    <text evidence="1">Belongs to the universal stress protein A family.</text>
</comment>
<dbReference type="AlphaFoldDB" id="A0AAP7ZIR7"/>
<dbReference type="InterPro" id="IPR006016">
    <property type="entry name" value="UspA"/>
</dbReference>
<feature type="domain" description="UspA" evidence="2">
    <location>
        <begin position="154"/>
        <end position="277"/>
    </location>
</feature>
<feature type="domain" description="UspA" evidence="2">
    <location>
        <begin position="3"/>
        <end position="144"/>
    </location>
</feature>
<dbReference type="PANTHER" id="PTHR46268">
    <property type="entry name" value="STRESS RESPONSE PROTEIN NHAX"/>
    <property type="match status" value="1"/>
</dbReference>
<organism evidence="3 4">
    <name type="scientific">Ralstonia solanacearum K60</name>
    <dbReference type="NCBI Taxonomy" id="1091042"/>
    <lineage>
        <taxon>Bacteria</taxon>
        <taxon>Pseudomonadati</taxon>
        <taxon>Pseudomonadota</taxon>
        <taxon>Betaproteobacteria</taxon>
        <taxon>Burkholderiales</taxon>
        <taxon>Burkholderiaceae</taxon>
        <taxon>Ralstonia</taxon>
        <taxon>Ralstonia solanacearum species complex</taxon>
    </lineage>
</organism>
<gene>
    <name evidence="3" type="ORF">B7R77_22180</name>
</gene>
<evidence type="ECO:0000256" key="1">
    <source>
        <dbReference type="ARBA" id="ARBA00008791"/>
    </source>
</evidence>